<evidence type="ECO:0000313" key="3">
    <source>
        <dbReference type="EMBL" id="KAK9143696.1"/>
    </source>
</evidence>
<evidence type="ECO:0000259" key="2">
    <source>
        <dbReference type="Pfam" id="PF23156"/>
    </source>
</evidence>
<dbReference type="InterPro" id="IPR055482">
    <property type="entry name" value="DUF7054"/>
</dbReference>
<organism evidence="3 4">
    <name type="scientific">Stephania yunnanensis</name>
    <dbReference type="NCBI Taxonomy" id="152371"/>
    <lineage>
        <taxon>Eukaryota</taxon>
        <taxon>Viridiplantae</taxon>
        <taxon>Streptophyta</taxon>
        <taxon>Embryophyta</taxon>
        <taxon>Tracheophyta</taxon>
        <taxon>Spermatophyta</taxon>
        <taxon>Magnoliopsida</taxon>
        <taxon>Ranunculales</taxon>
        <taxon>Menispermaceae</taxon>
        <taxon>Menispermoideae</taxon>
        <taxon>Cissampelideae</taxon>
        <taxon>Stephania</taxon>
    </lineage>
</organism>
<reference evidence="3 4" key="1">
    <citation type="submission" date="2024-01" db="EMBL/GenBank/DDBJ databases">
        <title>Genome assemblies of Stephania.</title>
        <authorList>
            <person name="Yang L."/>
        </authorList>
    </citation>
    <scope>NUCLEOTIDE SEQUENCE [LARGE SCALE GENOMIC DNA]</scope>
    <source>
        <strain evidence="3">YNDBR</strain>
        <tissue evidence="3">Leaf</tissue>
    </source>
</reference>
<sequence>MSERTRRRTRSRSRTNNTNTPSNNHPYSSSKNRSSIPRLRNNNRSSKPPRPTNQLPLKRSKSEPILFTNFDFTDRPGIPDESCTVLYRPQTCLDIFASQSFHHSPTSNLERFDGDAKVVVSVTVEGSPGPVRALVRLGASVEETIGTVVNKYGEEGRRPLLPGVEELSAFDLHHSHFSLQSINKNVKIGEVGSRSFYLRRNNSSRSSNSGKEDLRPSTLTVDVENSVVLSPFMLISAFLARKFNKIGRRTKKLWKVMGCLTCGS</sequence>
<feature type="compositionally biased region" description="Polar residues" evidence="1">
    <location>
        <begin position="31"/>
        <end position="46"/>
    </location>
</feature>
<evidence type="ECO:0000313" key="4">
    <source>
        <dbReference type="Proteomes" id="UP001420932"/>
    </source>
</evidence>
<name>A0AAP0PK27_9MAGN</name>
<gene>
    <name evidence="3" type="ORF">Syun_013096</name>
</gene>
<dbReference type="InterPro" id="IPR040358">
    <property type="entry name" value="At4g22758-like"/>
</dbReference>
<feature type="region of interest" description="Disordered" evidence="1">
    <location>
        <begin position="1"/>
        <end position="60"/>
    </location>
</feature>
<feature type="compositionally biased region" description="Basic residues" evidence="1">
    <location>
        <begin position="1"/>
        <end position="13"/>
    </location>
</feature>
<dbReference type="AlphaFoldDB" id="A0AAP0PK27"/>
<dbReference type="EMBL" id="JBBNAF010000005">
    <property type="protein sequence ID" value="KAK9143696.1"/>
    <property type="molecule type" value="Genomic_DNA"/>
</dbReference>
<dbReference type="PANTHER" id="PTHR33270:SF6">
    <property type="entry name" value="OS02G0448600 PROTEIN"/>
    <property type="match status" value="1"/>
</dbReference>
<feature type="compositionally biased region" description="Low complexity" evidence="1">
    <location>
        <begin position="14"/>
        <end position="30"/>
    </location>
</feature>
<feature type="domain" description="DUF7054" evidence="2">
    <location>
        <begin position="115"/>
        <end position="199"/>
    </location>
</feature>
<proteinExistence type="predicted"/>
<evidence type="ECO:0000256" key="1">
    <source>
        <dbReference type="SAM" id="MobiDB-lite"/>
    </source>
</evidence>
<dbReference type="Proteomes" id="UP001420932">
    <property type="component" value="Unassembled WGS sequence"/>
</dbReference>
<comment type="caution">
    <text evidence="3">The sequence shown here is derived from an EMBL/GenBank/DDBJ whole genome shotgun (WGS) entry which is preliminary data.</text>
</comment>
<dbReference type="PANTHER" id="PTHR33270">
    <property type="entry name" value="BNAC05G50380D PROTEIN"/>
    <property type="match status" value="1"/>
</dbReference>
<dbReference type="Pfam" id="PF23156">
    <property type="entry name" value="DUF7054"/>
    <property type="match status" value="1"/>
</dbReference>
<protein>
    <recommendedName>
        <fullName evidence="2">DUF7054 domain-containing protein</fullName>
    </recommendedName>
</protein>
<keyword evidence="4" id="KW-1185">Reference proteome</keyword>
<accession>A0AAP0PK27</accession>